<feature type="domain" description="NlpC/P60" evidence="7">
    <location>
        <begin position="533"/>
        <end position="656"/>
    </location>
</feature>
<keyword evidence="6" id="KW-0472">Membrane</keyword>
<keyword evidence="3" id="KW-0378">Hydrolase</keyword>
<dbReference type="PANTHER" id="PTHR47053:SF5">
    <property type="entry name" value="BIFUNCTIONAL MURAMIDASE_DL-ENDOPEPTIDASE CWLT"/>
    <property type="match status" value="1"/>
</dbReference>
<dbReference type="Gene3D" id="3.90.1720.10">
    <property type="entry name" value="endopeptidase domain like (from Nostoc punctiforme)"/>
    <property type="match status" value="1"/>
</dbReference>
<evidence type="ECO:0000256" key="3">
    <source>
        <dbReference type="ARBA" id="ARBA00022801"/>
    </source>
</evidence>
<dbReference type="InterPro" id="IPR051202">
    <property type="entry name" value="Peptidase_C40"/>
</dbReference>
<evidence type="ECO:0000256" key="6">
    <source>
        <dbReference type="SAM" id="Phobius"/>
    </source>
</evidence>
<dbReference type="PANTHER" id="PTHR47053">
    <property type="entry name" value="MUREIN DD-ENDOPEPTIDASE MEPH-RELATED"/>
    <property type="match status" value="1"/>
</dbReference>
<organism evidence="8 9">
    <name type="scientific">Ruminococcus turbiniformis</name>
    <dbReference type="NCBI Taxonomy" id="2881258"/>
    <lineage>
        <taxon>Bacteria</taxon>
        <taxon>Bacillati</taxon>
        <taxon>Bacillota</taxon>
        <taxon>Clostridia</taxon>
        <taxon>Eubacteriales</taxon>
        <taxon>Oscillospiraceae</taxon>
        <taxon>Ruminococcus</taxon>
    </lineage>
</organism>
<protein>
    <submittedName>
        <fullName evidence="8">C40 family peptidase</fullName>
    </submittedName>
</protein>
<dbReference type="SUPFAM" id="SSF54001">
    <property type="entry name" value="Cysteine proteinases"/>
    <property type="match status" value="1"/>
</dbReference>
<dbReference type="NCBIfam" id="NF045974">
    <property type="entry name" value="conju_CD1108"/>
    <property type="match status" value="1"/>
</dbReference>
<proteinExistence type="inferred from homology"/>
<name>A0ABS8G034_9FIRM</name>
<dbReference type="InterPro" id="IPR038765">
    <property type="entry name" value="Papain-like_cys_pep_sf"/>
</dbReference>
<keyword evidence="9" id="KW-1185">Reference proteome</keyword>
<keyword evidence="6" id="KW-1133">Transmembrane helix</keyword>
<evidence type="ECO:0000256" key="2">
    <source>
        <dbReference type="ARBA" id="ARBA00022670"/>
    </source>
</evidence>
<feature type="region of interest" description="Disordered" evidence="5">
    <location>
        <begin position="1"/>
        <end position="98"/>
    </location>
</feature>
<evidence type="ECO:0000256" key="4">
    <source>
        <dbReference type="ARBA" id="ARBA00022807"/>
    </source>
</evidence>
<evidence type="ECO:0000313" key="8">
    <source>
        <dbReference type="EMBL" id="MCC2255650.1"/>
    </source>
</evidence>
<keyword evidence="2" id="KW-0645">Protease</keyword>
<keyword evidence="6" id="KW-0812">Transmembrane</keyword>
<feature type="compositionally biased region" description="Basic and acidic residues" evidence="5">
    <location>
        <begin position="1"/>
        <end position="16"/>
    </location>
</feature>
<accession>A0ABS8G034</accession>
<comment type="similarity">
    <text evidence="1">Belongs to the peptidase C40 family.</text>
</comment>
<feature type="compositionally biased region" description="Low complexity" evidence="5">
    <location>
        <begin position="40"/>
        <end position="61"/>
    </location>
</feature>
<dbReference type="EMBL" id="JAJEQX010000031">
    <property type="protein sequence ID" value="MCC2255650.1"/>
    <property type="molecule type" value="Genomic_DNA"/>
</dbReference>
<comment type="caution">
    <text evidence="8">The sequence shown here is derived from an EMBL/GenBank/DDBJ whole genome shotgun (WGS) entry which is preliminary data.</text>
</comment>
<evidence type="ECO:0000259" key="7">
    <source>
        <dbReference type="PROSITE" id="PS51935"/>
    </source>
</evidence>
<evidence type="ECO:0000256" key="5">
    <source>
        <dbReference type="SAM" id="MobiDB-lite"/>
    </source>
</evidence>
<dbReference type="Proteomes" id="UP001198151">
    <property type="component" value="Unassembled WGS sequence"/>
</dbReference>
<keyword evidence="4" id="KW-0788">Thiol protease</keyword>
<sequence>MKELKAADKVTQRMTHDGAVQENLATGEVTNISSREAEADFSPSEEPAAAAESAAEHIAAAHGQRQAKKAATAEADTLREGSAAGQRPSSRLQFTEEELADPGLQKYIRRSDRAADRLDAAKEAVPKKKVLKTERVFDETAGRGKTRLRFEEVEKKPNGHLRHNPLSRPAQEVLLTAHNEVHKVEQENVGVEAGHKGEELAERGLSYGKSKVQAGLRQRRMKPWRDVSRAERASVRANADFLYQKALHEDPALAASNPVSRYLQKKRIQRNYAKQVRQAGKTAKDTAAATQSAARRAKEAAKKSLVFIRRHSKVVLLVVGIGACVGLLFGGMSSCSMMGGSGVGGVFLSSYLSEDADMLAAEAAYAGLEADLQYELDNYESLHPGYDEYRFDLDTIGHDPYVLISILSALHEGVFTMDEVQSELQTLFDRQYTLTETVTVEVRYRTETRTDSEGNEYDVEVPYNYYICTVTLENFDLSHLPAYLMDEEQLSLYAAYMSTLGNRPDLFGTAEYPNASTLKEPTYYDIPPEALEDETFAAMIAEAEKYLGYPYVWGGSSPSTSFDCSGFVSWVINHSGWSVGRQTAQGLYDLCTPVSGAQAKPGDLIFFVGTYDTAGVSHVGIYVGGGMMIHCGDPISYANINTSYWQAHYFSFGRLP</sequence>
<evidence type="ECO:0000313" key="9">
    <source>
        <dbReference type="Proteomes" id="UP001198151"/>
    </source>
</evidence>
<dbReference type="Pfam" id="PF00877">
    <property type="entry name" value="NLPC_P60"/>
    <property type="match status" value="1"/>
</dbReference>
<gene>
    <name evidence="8" type="ORF">LKD70_14730</name>
</gene>
<reference evidence="8 9" key="1">
    <citation type="submission" date="2021-10" db="EMBL/GenBank/DDBJ databases">
        <title>Anaerobic single-cell dispensing facilitates the cultivation of human gut bacteria.</title>
        <authorList>
            <person name="Afrizal A."/>
        </authorList>
    </citation>
    <scope>NUCLEOTIDE SEQUENCE [LARGE SCALE GENOMIC DNA]</scope>
    <source>
        <strain evidence="8 9">CLA-AA-H200</strain>
    </source>
</reference>
<dbReference type="InterPro" id="IPR000064">
    <property type="entry name" value="NLP_P60_dom"/>
</dbReference>
<dbReference type="RefSeq" id="WP_227708657.1">
    <property type="nucleotide sequence ID" value="NZ_JAJEQX010000031.1"/>
</dbReference>
<dbReference type="PROSITE" id="PS51935">
    <property type="entry name" value="NLPC_P60"/>
    <property type="match status" value="1"/>
</dbReference>
<feature type="transmembrane region" description="Helical" evidence="6">
    <location>
        <begin position="314"/>
        <end position="332"/>
    </location>
</feature>
<evidence type="ECO:0000256" key="1">
    <source>
        <dbReference type="ARBA" id="ARBA00007074"/>
    </source>
</evidence>